<evidence type="ECO:0000256" key="1">
    <source>
        <dbReference type="ARBA" id="ARBA00022801"/>
    </source>
</evidence>
<dbReference type="EMBL" id="JADIKM010000002">
    <property type="protein sequence ID" value="MFK2903717.1"/>
    <property type="molecule type" value="Genomic_DNA"/>
</dbReference>
<dbReference type="InterPro" id="IPR016582">
    <property type="entry name" value="OHBut_olig_hydro_put"/>
</dbReference>
<keyword evidence="1" id="KW-0378">Hydrolase</keyword>
<organism evidence="3 4">
    <name type="scientific">Dyella ginsengisoli</name>
    <dbReference type="NCBI Taxonomy" id="363848"/>
    <lineage>
        <taxon>Bacteria</taxon>
        <taxon>Pseudomonadati</taxon>
        <taxon>Pseudomonadota</taxon>
        <taxon>Gammaproteobacteria</taxon>
        <taxon>Lysobacterales</taxon>
        <taxon>Rhodanobacteraceae</taxon>
        <taxon>Dyella</taxon>
    </lineage>
</organism>
<reference evidence="3 4" key="1">
    <citation type="submission" date="2020-10" db="EMBL/GenBank/DDBJ databases">
        <title>Phylogeny of dyella-like bacteria.</title>
        <authorList>
            <person name="Fu J."/>
        </authorList>
    </citation>
    <scope>NUCLEOTIDE SEQUENCE [LARGE SCALE GENOMIC DNA]</scope>
    <source>
        <strain evidence="3 4">Gsoil3046</strain>
    </source>
</reference>
<dbReference type="InterPro" id="IPR029058">
    <property type="entry name" value="AB_hydrolase_fold"/>
</dbReference>
<keyword evidence="4" id="KW-1185">Reference proteome</keyword>
<name>A0ABW8JRI6_9GAMM</name>
<proteinExistence type="predicted"/>
<feature type="region of interest" description="Disordered" evidence="2">
    <location>
        <begin position="582"/>
        <end position="605"/>
    </location>
</feature>
<dbReference type="Gene3D" id="3.40.50.1820">
    <property type="entry name" value="alpha/beta hydrolase"/>
    <property type="match status" value="1"/>
</dbReference>
<evidence type="ECO:0000313" key="3">
    <source>
        <dbReference type="EMBL" id="MFK2903717.1"/>
    </source>
</evidence>
<sequence length="605" mass="63919">MPLLALTLAGCAVSSPRQEPEMSRPDFLVSDVRVTVHRDHDDLLSAGLGLAGLAGSPSPIAEPLHPTPDELRRRAIQTSWKGIADLGPLGGYGTVYGAVPDVPGREFQAFARVPGASQPHRVLLQVPDAFDAAHRCLVVAPSSGSRGVYGAISLAGAWGLPKGCAVAYTDKGTGAGYFDYADDSGVQLDGTRAKRGEAMLEFEPGPASADAGIAVKQMHSGDNPEADWGRDVIQAAQFGLAMLDRAFPEQAPFAAQNTKIIATGLSNGGGAVLQAAGLDDDHLFAGVVALEPNVYVPGHGRPMYDYATEAAIWLPCALTTPRFASVPFARAPDGNIPPAYAQRCGTLHVQGRLSGDTLSAQGEAAYEQLRAHGWTDEAIATAASTTAFDLWRVIVAGYASSYARTGATDMPCGFRYVTIDKDNHPAPADPATRAAWWADGSGIPPGNGIALRGGMDHSDDPTLAGLDCLRQLWTGDTARAQAVRASVAATATRLPRADLPLWVLHGASDGLLPTAFTSEPYVAWLRSEGRAPLYWRVPYAQHFDAFLAVPGFGAAHVPLMPYGYAALDRLWSHLFEGTPWPRELPTPAAQPRGETALSRQMLGLP</sequence>
<dbReference type="Pfam" id="PF10605">
    <property type="entry name" value="3HBOH"/>
    <property type="match status" value="1"/>
</dbReference>
<evidence type="ECO:0000313" key="4">
    <source>
        <dbReference type="Proteomes" id="UP001620460"/>
    </source>
</evidence>
<gene>
    <name evidence="3" type="ORF">ISP17_07065</name>
</gene>
<protein>
    <submittedName>
        <fullName evidence="3">Hydrogenase</fullName>
    </submittedName>
</protein>
<accession>A0ABW8JRI6</accession>
<comment type="caution">
    <text evidence="3">The sequence shown here is derived from an EMBL/GenBank/DDBJ whole genome shotgun (WGS) entry which is preliminary data.</text>
</comment>
<dbReference type="Proteomes" id="UP001620460">
    <property type="component" value="Unassembled WGS sequence"/>
</dbReference>
<dbReference type="SUPFAM" id="SSF53474">
    <property type="entry name" value="alpha/beta-Hydrolases"/>
    <property type="match status" value="1"/>
</dbReference>
<evidence type="ECO:0000256" key="2">
    <source>
        <dbReference type="SAM" id="MobiDB-lite"/>
    </source>
</evidence>